<organism evidence="1 2">
    <name type="scientific">Acorus gramineus</name>
    <name type="common">Dwarf sweet flag</name>
    <dbReference type="NCBI Taxonomy" id="55184"/>
    <lineage>
        <taxon>Eukaryota</taxon>
        <taxon>Viridiplantae</taxon>
        <taxon>Streptophyta</taxon>
        <taxon>Embryophyta</taxon>
        <taxon>Tracheophyta</taxon>
        <taxon>Spermatophyta</taxon>
        <taxon>Magnoliopsida</taxon>
        <taxon>Liliopsida</taxon>
        <taxon>Acoraceae</taxon>
        <taxon>Acorus</taxon>
    </lineage>
</organism>
<evidence type="ECO:0000313" key="1">
    <source>
        <dbReference type="EMBL" id="KAK1270354.1"/>
    </source>
</evidence>
<dbReference type="Proteomes" id="UP001179952">
    <property type="component" value="Unassembled WGS sequence"/>
</dbReference>
<comment type="caution">
    <text evidence="1">The sequence shown here is derived from an EMBL/GenBank/DDBJ whole genome shotgun (WGS) entry which is preliminary data.</text>
</comment>
<protein>
    <submittedName>
        <fullName evidence="1">Uncharacterized protein</fullName>
    </submittedName>
</protein>
<evidence type="ECO:0000313" key="2">
    <source>
        <dbReference type="Proteomes" id="UP001179952"/>
    </source>
</evidence>
<dbReference type="EMBL" id="JAUJYN010000005">
    <property type="protein sequence ID" value="KAK1270354.1"/>
    <property type="molecule type" value="Genomic_DNA"/>
</dbReference>
<proteinExistence type="predicted"/>
<keyword evidence="2" id="KW-1185">Reference proteome</keyword>
<accession>A0AAV9B248</accession>
<reference evidence="1" key="2">
    <citation type="submission" date="2023-06" db="EMBL/GenBank/DDBJ databases">
        <authorList>
            <person name="Ma L."/>
            <person name="Liu K.-W."/>
            <person name="Li Z."/>
            <person name="Hsiao Y.-Y."/>
            <person name="Qi Y."/>
            <person name="Fu T."/>
            <person name="Tang G."/>
            <person name="Zhang D."/>
            <person name="Sun W.-H."/>
            <person name="Liu D.-K."/>
            <person name="Li Y."/>
            <person name="Chen G.-Z."/>
            <person name="Liu X.-D."/>
            <person name="Liao X.-Y."/>
            <person name="Jiang Y.-T."/>
            <person name="Yu X."/>
            <person name="Hao Y."/>
            <person name="Huang J."/>
            <person name="Zhao X.-W."/>
            <person name="Ke S."/>
            <person name="Chen Y.-Y."/>
            <person name="Wu W.-L."/>
            <person name="Hsu J.-L."/>
            <person name="Lin Y.-F."/>
            <person name="Huang M.-D."/>
            <person name="Li C.-Y."/>
            <person name="Huang L."/>
            <person name="Wang Z.-W."/>
            <person name="Zhao X."/>
            <person name="Zhong W.-Y."/>
            <person name="Peng D.-H."/>
            <person name="Ahmad S."/>
            <person name="Lan S."/>
            <person name="Zhang J.-S."/>
            <person name="Tsai W.-C."/>
            <person name="Van De Peer Y."/>
            <person name="Liu Z.-J."/>
        </authorList>
    </citation>
    <scope>NUCLEOTIDE SEQUENCE</scope>
    <source>
        <strain evidence="1">SCP</strain>
        <tissue evidence="1">Leaves</tissue>
    </source>
</reference>
<sequence length="50" mass="5342">MTLPASSRPCMFLMALSIARCSVKVTNPNPRGRPVSLSVMIYNTPDSGSS</sequence>
<dbReference type="AlphaFoldDB" id="A0AAV9B248"/>
<name>A0AAV9B248_ACOGR</name>
<gene>
    <name evidence="1" type="ORF">QJS04_geneDACA013066</name>
</gene>
<reference evidence="1" key="1">
    <citation type="journal article" date="2023" name="Nat. Commun.">
        <title>Diploid and tetraploid genomes of Acorus and the evolution of monocots.</title>
        <authorList>
            <person name="Ma L."/>
            <person name="Liu K.W."/>
            <person name="Li Z."/>
            <person name="Hsiao Y.Y."/>
            <person name="Qi Y."/>
            <person name="Fu T."/>
            <person name="Tang G.D."/>
            <person name="Zhang D."/>
            <person name="Sun W.H."/>
            <person name="Liu D.K."/>
            <person name="Li Y."/>
            <person name="Chen G.Z."/>
            <person name="Liu X.D."/>
            <person name="Liao X.Y."/>
            <person name="Jiang Y.T."/>
            <person name="Yu X."/>
            <person name="Hao Y."/>
            <person name="Huang J."/>
            <person name="Zhao X.W."/>
            <person name="Ke S."/>
            <person name="Chen Y.Y."/>
            <person name="Wu W.L."/>
            <person name="Hsu J.L."/>
            <person name="Lin Y.F."/>
            <person name="Huang M.D."/>
            <person name="Li C.Y."/>
            <person name="Huang L."/>
            <person name="Wang Z.W."/>
            <person name="Zhao X."/>
            <person name="Zhong W.Y."/>
            <person name="Peng D.H."/>
            <person name="Ahmad S."/>
            <person name="Lan S."/>
            <person name="Zhang J.S."/>
            <person name="Tsai W.C."/>
            <person name="Van de Peer Y."/>
            <person name="Liu Z.J."/>
        </authorList>
    </citation>
    <scope>NUCLEOTIDE SEQUENCE</scope>
    <source>
        <strain evidence="1">SCP</strain>
    </source>
</reference>